<organism evidence="5 6">
    <name type="scientific">Apiospora aurea</name>
    <dbReference type="NCBI Taxonomy" id="335848"/>
    <lineage>
        <taxon>Eukaryota</taxon>
        <taxon>Fungi</taxon>
        <taxon>Dikarya</taxon>
        <taxon>Ascomycota</taxon>
        <taxon>Pezizomycotina</taxon>
        <taxon>Sordariomycetes</taxon>
        <taxon>Xylariomycetidae</taxon>
        <taxon>Amphisphaeriales</taxon>
        <taxon>Apiosporaceae</taxon>
        <taxon>Apiospora</taxon>
    </lineage>
</organism>
<dbReference type="Pfam" id="PF12796">
    <property type="entry name" value="Ank_2"/>
    <property type="match status" value="1"/>
</dbReference>
<comment type="caution">
    <text evidence="5">The sequence shown here is derived from an EMBL/GenBank/DDBJ whole genome shotgun (WGS) entry which is preliminary data.</text>
</comment>
<dbReference type="RefSeq" id="XP_066698735.1">
    <property type="nucleotide sequence ID" value="XM_066846337.1"/>
</dbReference>
<feature type="repeat" description="ANK" evidence="3">
    <location>
        <begin position="49"/>
        <end position="81"/>
    </location>
</feature>
<feature type="repeat" description="ANK" evidence="3">
    <location>
        <begin position="108"/>
        <end position="134"/>
    </location>
</feature>
<dbReference type="PANTHER" id="PTHR24198">
    <property type="entry name" value="ANKYRIN REPEAT AND PROTEIN KINASE DOMAIN-CONTAINING PROTEIN"/>
    <property type="match status" value="1"/>
</dbReference>
<evidence type="ECO:0000313" key="5">
    <source>
        <dbReference type="EMBL" id="KAK7949229.1"/>
    </source>
</evidence>
<dbReference type="Pfam" id="PF00023">
    <property type="entry name" value="Ank"/>
    <property type="match status" value="2"/>
</dbReference>
<accession>A0ABR1QA11</accession>
<evidence type="ECO:0000313" key="6">
    <source>
        <dbReference type="Proteomes" id="UP001391051"/>
    </source>
</evidence>
<dbReference type="InterPro" id="IPR002110">
    <property type="entry name" value="Ankyrin_rpt"/>
</dbReference>
<sequence length="398" mass="43903">MFLPETSCPPQFERNKMSGLHFACKDNLGSLARRLVITSVAFLDQKGIFSLAPLHYVAMNDDAETANLLLDAGANPNIKSESARGGNLQRLQLYLEHPNIDVDSTDDEGMTAFHHAAREGNVDCVKALRRADADPKGRVGITPSTPKSTSDKDRSWDQATTFHIAFYYGLSNALVSYLLSECSAEICNAVDAWGWTPLHCATQCTVSTLSVALLLQQTNIDLNPLDNRGRTPLHLAQTLEALELLLAHEGVKVMAKDEDGKTPLHRFAARSLEQHVRLMLNHPSIDLNAPDNAGRSPISYAAASGSCGVFKVLWDDPRLDRTIRDYENQSILEYAKDKKVHPSVIMLFQARKNIHRARLSPSAVLRNSAQFATPSRPGPALSFHLLLLKTSKTILMDE</sequence>
<evidence type="ECO:0000256" key="1">
    <source>
        <dbReference type="ARBA" id="ARBA00022737"/>
    </source>
</evidence>
<gene>
    <name evidence="5" type="ORF">PG986_010115</name>
</gene>
<evidence type="ECO:0000256" key="3">
    <source>
        <dbReference type="PROSITE-ProRule" id="PRU00023"/>
    </source>
</evidence>
<feature type="region of interest" description="Disordered" evidence="4">
    <location>
        <begin position="135"/>
        <end position="154"/>
    </location>
</feature>
<evidence type="ECO:0000256" key="2">
    <source>
        <dbReference type="ARBA" id="ARBA00023043"/>
    </source>
</evidence>
<dbReference type="Gene3D" id="1.25.40.20">
    <property type="entry name" value="Ankyrin repeat-containing domain"/>
    <property type="match status" value="3"/>
</dbReference>
<protein>
    <submittedName>
        <fullName evidence="5">Ankyrin</fullName>
    </submittedName>
</protein>
<dbReference type="PANTHER" id="PTHR24198:SF165">
    <property type="entry name" value="ANKYRIN REPEAT-CONTAINING PROTEIN-RELATED"/>
    <property type="match status" value="1"/>
</dbReference>
<dbReference type="SUPFAM" id="SSF48403">
    <property type="entry name" value="Ankyrin repeat"/>
    <property type="match status" value="1"/>
</dbReference>
<name>A0ABR1QA11_9PEZI</name>
<dbReference type="PROSITE" id="PS50297">
    <property type="entry name" value="ANK_REP_REGION"/>
    <property type="match status" value="2"/>
</dbReference>
<evidence type="ECO:0000256" key="4">
    <source>
        <dbReference type="SAM" id="MobiDB-lite"/>
    </source>
</evidence>
<keyword evidence="2 3" id="KW-0040">ANK repeat</keyword>
<dbReference type="EMBL" id="JAQQWE010000006">
    <property type="protein sequence ID" value="KAK7949229.1"/>
    <property type="molecule type" value="Genomic_DNA"/>
</dbReference>
<dbReference type="GeneID" id="92079399"/>
<dbReference type="InterPro" id="IPR036770">
    <property type="entry name" value="Ankyrin_rpt-contain_sf"/>
</dbReference>
<keyword evidence="6" id="KW-1185">Reference proteome</keyword>
<dbReference type="Proteomes" id="UP001391051">
    <property type="component" value="Unassembled WGS sequence"/>
</dbReference>
<dbReference type="Pfam" id="PF13637">
    <property type="entry name" value="Ank_4"/>
    <property type="match status" value="1"/>
</dbReference>
<keyword evidence="1" id="KW-0677">Repeat</keyword>
<dbReference type="PROSITE" id="PS50088">
    <property type="entry name" value="ANK_REPEAT"/>
    <property type="match status" value="2"/>
</dbReference>
<reference evidence="5 6" key="1">
    <citation type="submission" date="2023-01" db="EMBL/GenBank/DDBJ databases">
        <title>Analysis of 21 Apiospora genomes using comparative genomics revels a genus with tremendous synthesis potential of carbohydrate active enzymes and secondary metabolites.</title>
        <authorList>
            <person name="Sorensen T."/>
        </authorList>
    </citation>
    <scope>NUCLEOTIDE SEQUENCE [LARGE SCALE GENOMIC DNA]</scope>
    <source>
        <strain evidence="5 6">CBS 24483</strain>
    </source>
</reference>
<dbReference type="SMART" id="SM00248">
    <property type="entry name" value="ANK"/>
    <property type="match status" value="7"/>
</dbReference>
<proteinExistence type="predicted"/>